<dbReference type="InterPro" id="IPR036390">
    <property type="entry name" value="WH_DNA-bd_sf"/>
</dbReference>
<evidence type="ECO:0000256" key="6">
    <source>
        <dbReference type="ARBA" id="ARBA00022763"/>
    </source>
</evidence>
<dbReference type="GO" id="GO:0043590">
    <property type="term" value="C:bacterial nucleoid"/>
    <property type="evidence" value="ECO:0007669"/>
    <property type="project" value="TreeGrafter"/>
</dbReference>
<keyword evidence="10" id="KW-0067">ATP-binding</keyword>
<feature type="domain" description="Helicase ATP-binding" evidence="19">
    <location>
        <begin position="31"/>
        <end position="199"/>
    </location>
</feature>
<dbReference type="NCBIfam" id="TIGR01389">
    <property type="entry name" value="recQ"/>
    <property type="match status" value="1"/>
</dbReference>
<dbReference type="InterPro" id="IPR044876">
    <property type="entry name" value="HRDC_dom_sf"/>
</dbReference>
<dbReference type="EMBL" id="MFNF01000011">
    <property type="protein sequence ID" value="OGH03847.1"/>
    <property type="molecule type" value="Genomic_DNA"/>
</dbReference>
<dbReference type="GO" id="GO:0043138">
    <property type="term" value="F:3'-5' DNA helicase activity"/>
    <property type="evidence" value="ECO:0007669"/>
    <property type="project" value="UniProtKB-EC"/>
</dbReference>
<evidence type="ECO:0000259" key="19">
    <source>
        <dbReference type="PROSITE" id="PS51192"/>
    </source>
</evidence>
<dbReference type="Pfam" id="PF16124">
    <property type="entry name" value="RecQ_Zn_bind"/>
    <property type="match status" value="1"/>
</dbReference>
<dbReference type="Proteomes" id="UP000177583">
    <property type="component" value="Unassembled WGS sequence"/>
</dbReference>
<evidence type="ECO:0000256" key="11">
    <source>
        <dbReference type="ARBA" id="ARBA00023125"/>
    </source>
</evidence>
<gene>
    <name evidence="21" type="ORF">A2557_11960</name>
</gene>
<dbReference type="GO" id="GO:0016787">
    <property type="term" value="F:hydrolase activity"/>
    <property type="evidence" value="ECO:0007669"/>
    <property type="project" value="UniProtKB-KW"/>
</dbReference>
<keyword evidence="14" id="KW-0413">Isomerase</keyword>
<sequence length="615" mass="68289">MESLSPPLVPQKLLAQVFGFAQFRGDQEEICNTLIGGQDALVLMPTGGGKSLCYQLPALCLEGVALVVSPLIALMKDQVGGLKELGVQAGFLNSSLEAGESRALEESLLQGQLKLLYVAPERLFADRFLWLLRQVRLSLIAIDEAHCVSKWGHDFRPEYLRLEALPRLFPDVPRIALTATADPATRQEIAEKLGLVGAKLFVSSFDRPNLLYRLKLKHNPRRQLLDLILEEHPGESGIVYCLSRKKVDETALWLSKEGIKALPYHAGMTPLERDRNQERFSKEESVVMVATIAFGMGIDKPDIRFVAHLDLPKNLEAYYQETGRAGRDGLPADCLLLYGVADYLTQLRFFDNPEAKEELKAAEAKRRLSFWRFLESAECRRVGLLRYFGETYTGPCGACDNCLEPPTGLPEPSRLAQKALSNVFRTGQSYGFTHLAQVLTGVASPKVGAAGHAQVSTFGIGSELNQEGWKSVYRQLLAQGLLGVNEQGGVFLLPEAKAALGGQGKIHLYARHEGPKEDNSQRHKTGKSGQSKAPVPFRRSDSYALFEALRRLRTEIAKQKDVPSYIIFLDKSLWEMAEYRPQSLVELGRINGVGEVKLEHYGPDFLEVILGFEGR</sequence>
<dbReference type="Gene3D" id="1.10.10.10">
    <property type="entry name" value="Winged helix-like DNA-binding domain superfamily/Winged helix DNA-binding domain"/>
    <property type="match status" value="1"/>
</dbReference>
<feature type="domain" description="Helicase C-terminal" evidence="20">
    <location>
        <begin position="220"/>
        <end position="367"/>
    </location>
</feature>
<dbReference type="FunFam" id="3.40.50.300:FF:000156">
    <property type="entry name" value="ATP-dependent DNA helicase recQ"/>
    <property type="match status" value="1"/>
</dbReference>
<proteinExistence type="inferred from homology"/>
<dbReference type="SMART" id="SM00956">
    <property type="entry name" value="RQC"/>
    <property type="match status" value="1"/>
</dbReference>
<dbReference type="InterPro" id="IPR036388">
    <property type="entry name" value="WH-like_DNA-bd_sf"/>
</dbReference>
<dbReference type="InterPro" id="IPR027417">
    <property type="entry name" value="P-loop_NTPase"/>
</dbReference>
<comment type="caution">
    <text evidence="21">The sequence shown here is derived from an EMBL/GenBank/DDBJ whole genome shotgun (WGS) entry which is preliminary data.</text>
</comment>
<keyword evidence="4" id="KW-0479">Metal-binding</keyword>
<keyword evidence="6" id="KW-0227">DNA damage</keyword>
<reference evidence="21 22" key="1">
    <citation type="journal article" date="2016" name="Nat. Commun.">
        <title>Thousands of microbial genomes shed light on interconnected biogeochemical processes in an aquifer system.</title>
        <authorList>
            <person name="Anantharaman K."/>
            <person name="Brown C.T."/>
            <person name="Hug L.A."/>
            <person name="Sharon I."/>
            <person name="Castelle C.J."/>
            <person name="Probst A.J."/>
            <person name="Thomas B.C."/>
            <person name="Singh A."/>
            <person name="Wilkins M.J."/>
            <person name="Karaoz U."/>
            <person name="Brodie E.L."/>
            <person name="Williams K.H."/>
            <person name="Hubbard S.S."/>
            <person name="Banfield J.F."/>
        </authorList>
    </citation>
    <scope>NUCLEOTIDE SEQUENCE [LARGE SCALE GENOMIC DNA]</scope>
</reference>
<evidence type="ECO:0000256" key="14">
    <source>
        <dbReference type="ARBA" id="ARBA00023235"/>
    </source>
</evidence>
<dbReference type="GO" id="GO:0006260">
    <property type="term" value="P:DNA replication"/>
    <property type="evidence" value="ECO:0007669"/>
    <property type="project" value="InterPro"/>
</dbReference>
<evidence type="ECO:0000256" key="5">
    <source>
        <dbReference type="ARBA" id="ARBA00022741"/>
    </source>
</evidence>
<dbReference type="Gene3D" id="3.40.50.300">
    <property type="entry name" value="P-loop containing nucleotide triphosphate hydrolases"/>
    <property type="match status" value="2"/>
</dbReference>
<dbReference type="GO" id="GO:0009378">
    <property type="term" value="F:four-way junction helicase activity"/>
    <property type="evidence" value="ECO:0007669"/>
    <property type="project" value="TreeGrafter"/>
</dbReference>
<dbReference type="GO" id="GO:0046872">
    <property type="term" value="F:metal ion binding"/>
    <property type="evidence" value="ECO:0007669"/>
    <property type="project" value="UniProtKB-KW"/>
</dbReference>
<evidence type="ECO:0000256" key="7">
    <source>
        <dbReference type="ARBA" id="ARBA00022801"/>
    </source>
</evidence>
<keyword evidence="7" id="KW-0378">Hydrolase</keyword>
<dbReference type="FunFam" id="3.40.50.300:FF:000296">
    <property type="entry name" value="ATP-dependent DNA helicase RecQ"/>
    <property type="match status" value="1"/>
</dbReference>
<evidence type="ECO:0000256" key="3">
    <source>
        <dbReference type="ARBA" id="ARBA00005446"/>
    </source>
</evidence>
<keyword evidence="5" id="KW-0547">Nucleotide-binding</keyword>
<dbReference type="Pfam" id="PF00270">
    <property type="entry name" value="DEAD"/>
    <property type="match status" value="1"/>
</dbReference>
<evidence type="ECO:0000256" key="15">
    <source>
        <dbReference type="ARBA" id="ARBA00034617"/>
    </source>
</evidence>
<dbReference type="InterPro" id="IPR011545">
    <property type="entry name" value="DEAD/DEAH_box_helicase_dom"/>
</dbReference>
<comment type="cofactor">
    <cofactor evidence="1">
        <name>Mg(2+)</name>
        <dbReference type="ChEBI" id="CHEBI:18420"/>
    </cofactor>
</comment>
<dbReference type="InterPro" id="IPR006293">
    <property type="entry name" value="DNA_helicase_ATP-dep_RecQ_bac"/>
</dbReference>
<dbReference type="CDD" id="cd18794">
    <property type="entry name" value="SF2_C_RecQ"/>
    <property type="match status" value="1"/>
</dbReference>
<dbReference type="GO" id="GO:0030894">
    <property type="term" value="C:replisome"/>
    <property type="evidence" value="ECO:0007669"/>
    <property type="project" value="TreeGrafter"/>
</dbReference>
<evidence type="ECO:0000256" key="16">
    <source>
        <dbReference type="NCBIfam" id="TIGR01389"/>
    </source>
</evidence>
<dbReference type="GO" id="GO:0006310">
    <property type="term" value="P:DNA recombination"/>
    <property type="evidence" value="ECO:0007669"/>
    <property type="project" value="UniProtKB-UniRule"/>
</dbReference>
<comment type="catalytic activity">
    <reaction evidence="15">
        <text>Couples ATP hydrolysis with the unwinding of duplex DNA by translocating in the 3'-5' direction.</text>
        <dbReference type="EC" id="5.6.2.4"/>
    </reaction>
</comment>
<evidence type="ECO:0000256" key="1">
    <source>
        <dbReference type="ARBA" id="ARBA00001946"/>
    </source>
</evidence>
<dbReference type="Pfam" id="PF09382">
    <property type="entry name" value="RQC"/>
    <property type="match status" value="1"/>
</dbReference>
<dbReference type="GO" id="GO:0005524">
    <property type="term" value="F:ATP binding"/>
    <property type="evidence" value="ECO:0007669"/>
    <property type="project" value="UniProtKB-KW"/>
</dbReference>
<dbReference type="SMART" id="SM00341">
    <property type="entry name" value="HRDC"/>
    <property type="match status" value="1"/>
</dbReference>
<dbReference type="Pfam" id="PF00570">
    <property type="entry name" value="HRDC"/>
    <property type="match status" value="1"/>
</dbReference>
<keyword evidence="9" id="KW-0862">Zinc</keyword>
<dbReference type="GO" id="GO:0005737">
    <property type="term" value="C:cytoplasm"/>
    <property type="evidence" value="ECO:0007669"/>
    <property type="project" value="TreeGrafter"/>
</dbReference>
<evidence type="ECO:0000256" key="17">
    <source>
        <dbReference type="SAM" id="MobiDB-lite"/>
    </source>
</evidence>
<evidence type="ECO:0000256" key="10">
    <source>
        <dbReference type="ARBA" id="ARBA00022840"/>
    </source>
</evidence>
<dbReference type="SUPFAM" id="SSF47819">
    <property type="entry name" value="HRDC-like"/>
    <property type="match status" value="1"/>
</dbReference>
<feature type="region of interest" description="Disordered" evidence="17">
    <location>
        <begin position="514"/>
        <end position="536"/>
    </location>
</feature>
<dbReference type="SUPFAM" id="SSF46785">
    <property type="entry name" value="Winged helix' DNA-binding domain"/>
    <property type="match status" value="1"/>
</dbReference>
<name>A0A1F6H0B3_9PROT</name>
<evidence type="ECO:0000256" key="12">
    <source>
        <dbReference type="ARBA" id="ARBA00023172"/>
    </source>
</evidence>
<keyword evidence="12" id="KW-0233">DNA recombination</keyword>
<evidence type="ECO:0000256" key="9">
    <source>
        <dbReference type="ARBA" id="ARBA00022833"/>
    </source>
</evidence>
<dbReference type="InterPro" id="IPR004589">
    <property type="entry name" value="DNA_helicase_ATP-dep_RecQ"/>
</dbReference>
<dbReference type="Gene3D" id="1.10.150.80">
    <property type="entry name" value="HRDC domain"/>
    <property type="match status" value="1"/>
</dbReference>
<dbReference type="Pfam" id="PF00271">
    <property type="entry name" value="Helicase_C"/>
    <property type="match status" value="1"/>
</dbReference>
<evidence type="ECO:0000256" key="4">
    <source>
        <dbReference type="ARBA" id="ARBA00022723"/>
    </source>
</evidence>
<dbReference type="GO" id="GO:0003677">
    <property type="term" value="F:DNA binding"/>
    <property type="evidence" value="ECO:0007669"/>
    <property type="project" value="UniProtKB-KW"/>
</dbReference>
<feature type="domain" description="HRDC" evidence="18">
    <location>
        <begin position="539"/>
        <end position="615"/>
    </location>
</feature>
<dbReference type="InterPro" id="IPR018982">
    <property type="entry name" value="RQC_domain"/>
</dbReference>
<evidence type="ECO:0000313" key="21">
    <source>
        <dbReference type="EMBL" id="OGH03847.1"/>
    </source>
</evidence>
<dbReference type="NCBIfam" id="TIGR00614">
    <property type="entry name" value="recQ_fam"/>
    <property type="match status" value="1"/>
</dbReference>
<dbReference type="InterPro" id="IPR014001">
    <property type="entry name" value="Helicase_ATP-bd"/>
</dbReference>
<evidence type="ECO:0000256" key="2">
    <source>
        <dbReference type="ARBA" id="ARBA00001947"/>
    </source>
</evidence>
<accession>A0A1F6H0B3</accession>
<comment type="similarity">
    <text evidence="3">Belongs to the helicase family. RecQ subfamily.</text>
</comment>
<keyword evidence="13" id="KW-0234">DNA repair</keyword>
<dbReference type="InterPro" id="IPR002121">
    <property type="entry name" value="HRDC_dom"/>
</dbReference>
<evidence type="ECO:0000259" key="20">
    <source>
        <dbReference type="PROSITE" id="PS51194"/>
    </source>
</evidence>
<dbReference type="InterPro" id="IPR010997">
    <property type="entry name" value="HRDC-like_sf"/>
</dbReference>
<evidence type="ECO:0000259" key="18">
    <source>
        <dbReference type="PROSITE" id="PS50967"/>
    </source>
</evidence>
<comment type="cofactor">
    <cofactor evidence="2">
        <name>Zn(2+)</name>
        <dbReference type="ChEBI" id="CHEBI:29105"/>
    </cofactor>
</comment>
<dbReference type="SMART" id="SM00487">
    <property type="entry name" value="DEXDc"/>
    <property type="match status" value="1"/>
</dbReference>
<dbReference type="GO" id="GO:0006281">
    <property type="term" value="P:DNA repair"/>
    <property type="evidence" value="ECO:0007669"/>
    <property type="project" value="UniProtKB-KW"/>
</dbReference>
<dbReference type="SMART" id="SM00490">
    <property type="entry name" value="HELICc"/>
    <property type="match status" value="1"/>
</dbReference>
<keyword evidence="8 21" id="KW-0347">Helicase</keyword>
<dbReference type="EC" id="5.6.2.4" evidence="16"/>
<dbReference type="InterPro" id="IPR032284">
    <property type="entry name" value="RecQ_Zn-bd"/>
</dbReference>
<dbReference type="AlphaFoldDB" id="A0A1F6H0B3"/>
<dbReference type="PROSITE" id="PS51194">
    <property type="entry name" value="HELICASE_CTER"/>
    <property type="match status" value="1"/>
</dbReference>
<keyword evidence="11" id="KW-0238">DNA-binding</keyword>
<protein>
    <recommendedName>
        <fullName evidence="16">DNA helicase RecQ</fullName>
        <ecNumber evidence="16">5.6.2.4</ecNumber>
    </recommendedName>
</protein>
<evidence type="ECO:0000256" key="8">
    <source>
        <dbReference type="ARBA" id="ARBA00022806"/>
    </source>
</evidence>
<evidence type="ECO:0000256" key="13">
    <source>
        <dbReference type="ARBA" id="ARBA00023204"/>
    </source>
</evidence>
<dbReference type="InterPro" id="IPR001650">
    <property type="entry name" value="Helicase_C-like"/>
</dbReference>
<dbReference type="PROSITE" id="PS51192">
    <property type="entry name" value="HELICASE_ATP_BIND_1"/>
    <property type="match status" value="1"/>
</dbReference>
<dbReference type="PANTHER" id="PTHR13710:SF105">
    <property type="entry name" value="ATP-DEPENDENT DNA HELICASE Q1"/>
    <property type="match status" value="1"/>
</dbReference>
<organism evidence="21 22">
    <name type="scientific">Candidatus Lambdaproteobacteria bacterium RIFOXYD2_FULL_56_26</name>
    <dbReference type="NCBI Taxonomy" id="1817773"/>
    <lineage>
        <taxon>Bacteria</taxon>
        <taxon>Pseudomonadati</taxon>
        <taxon>Pseudomonadota</taxon>
        <taxon>Candidatus Lambdaproteobacteria</taxon>
    </lineage>
</organism>
<evidence type="ECO:0000313" key="22">
    <source>
        <dbReference type="Proteomes" id="UP000177583"/>
    </source>
</evidence>
<dbReference type="CDD" id="cd17920">
    <property type="entry name" value="DEXHc_RecQ"/>
    <property type="match status" value="1"/>
</dbReference>
<dbReference type="GO" id="GO:0009432">
    <property type="term" value="P:SOS response"/>
    <property type="evidence" value="ECO:0007669"/>
    <property type="project" value="UniProtKB-UniRule"/>
</dbReference>
<dbReference type="PANTHER" id="PTHR13710">
    <property type="entry name" value="DNA HELICASE RECQ FAMILY MEMBER"/>
    <property type="match status" value="1"/>
</dbReference>
<dbReference type="SUPFAM" id="SSF52540">
    <property type="entry name" value="P-loop containing nucleoside triphosphate hydrolases"/>
    <property type="match status" value="1"/>
</dbReference>
<dbReference type="PROSITE" id="PS50967">
    <property type="entry name" value="HRDC"/>
    <property type="match status" value="1"/>
</dbReference>